<dbReference type="InterPro" id="IPR006202">
    <property type="entry name" value="Neur_chan_lig-bd"/>
</dbReference>
<protein>
    <submittedName>
        <fullName evidence="17">Uncharacterized protein</fullName>
    </submittedName>
</protein>
<feature type="chain" id="PRO_5044982654" evidence="13">
    <location>
        <begin position="22"/>
        <end position="464"/>
    </location>
</feature>
<reference evidence="17 18" key="1">
    <citation type="submission" date="2024-02" db="EMBL/GenBank/DDBJ databases">
        <authorList>
            <person name="Daric V."/>
            <person name="Darras S."/>
        </authorList>
    </citation>
    <scope>NUCLEOTIDE SEQUENCE [LARGE SCALE GENOMIC DNA]</scope>
</reference>
<evidence type="ECO:0000313" key="17">
    <source>
        <dbReference type="EMBL" id="CAK8684626.1"/>
    </source>
</evidence>
<dbReference type="PRINTS" id="PR00253">
    <property type="entry name" value="GABAARECEPTR"/>
</dbReference>
<comment type="caution">
    <text evidence="13">Lacks conserved residue(s) required for the propagation of feature annotation.</text>
</comment>
<dbReference type="PANTHER" id="PTHR18945">
    <property type="entry name" value="NEUROTRANSMITTER GATED ION CHANNEL"/>
    <property type="match status" value="1"/>
</dbReference>
<evidence type="ECO:0000259" key="16">
    <source>
        <dbReference type="Pfam" id="PF02932"/>
    </source>
</evidence>
<comment type="caution">
    <text evidence="17">The sequence shown here is derived from an EMBL/GenBank/DDBJ whole genome shotgun (WGS) entry which is preliminary data.</text>
</comment>
<feature type="domain" description="Neurotransmitter-gated ion-channel ligand-binding" evidence="15">
    <location>
        <begin position="58"/>
        <end position="270"/>
    </location>
</feature>
<name>A0ABP0FYE8_CLALP</name>
<gene>
    <name evidence="17" type="ORF">CVLEPA_LOCUS15610</name>
</gene>
<feature type="region of interest" description="Disordered" evidence="14">
    <location>
        <begin position="24"/>
        <end position="46"/>
    </location>
</feature>
<evidence type="ECO:0000256" key="12">
    <source>
        <dbReference type="ARBA" id="ARBA00023303"/>
    </source>
</evidence>
<dbReference type="CDD" id="cd19049">
    <property type="entry name" value="LGIC_TM_anion"/>
    <property type="match status" value="1"/>
</dbReference>
<evidence type="ECO:0000256" key="4">
    <source>
        <dbReference type="ARBA" id="ARBA00022475"/>
    </source>
</evidence>
<dbReference type="InterPro" id="IPR036719">
    <property type="entry name" value="Neuro-gated_channel_TM_sf"/>
</dbReference>
<feature type="transmembrane region" description="Helical" evidence="13">
    <location>
        <begin position="271"/>
        <end position="296"/>
    </location>
</feature>
<dbReference type="InterPro" id="IPR036734">
    <property type="entry name" value="Neur_chan_lig-bd_sf"/>
</dbReference>
<evidence type="ECO:0000256" key="14">
    <source>
        <dbReference type="SAM" id="MobiDB-lite"/>
    </source>
</evidence>
<dbReference type="Proteomes" id="UP001642483">
    <property type="component" value="Unassembled WGS sequence"/>
</dbReference>
<evidence type="ECO:0000256" key="3">
    <source>
        <dbReference type="ARBA" id="ARBA00022448"/>
    </source>
</evidence>
<dbReference type="Pfam" id="PF02931">
    <property type="entry name" value="Neur_chan_LBD"/>
    <property type="match status" value="1"/>
</dbReference>
<dbReference type="Gene3D" id="1.20.58.390">
    <property type="entry name" value="Neurotransmitter-gated ion-channel transmembrane domain"/>
    <property type="match status" value="1"/>
</dbReference>
<keyword evidence="9 13" id="KW-0472">Membrane</keyword>
<keyword evidence="3 13" id="KW-0813">Transport</keyword>
<keyword evidence="11" id="KW-0868">Chloride</keyword>
<evidence type="ECO:0000256" key="8">
    <source>
        <dbReference type="ARBA" id="ARBA00023065"/>
    </source>
</evidence>
<keyword evidence="8 13" id="KW-0406">Ion transport</keyword>
<feature type="compositionally biased region" description="Basic and acidic residues" evidence="14">
    <location>
        <begin position="30"/>
        <end position="46"/>
    </location>
</feature>
<evidence type="ECO:0000256" key="5">
    <source>
        <dbReference type="ARBA" id="ARBA00022692"/>
    </source>
</evidence>
<evidence type="ECO:0000256" key="6">
    <source>
        <dbReference type="ARBA" id="ARBA00022729"/>
    </source>
</evidence>
<feature type="transmembrane region" description="Helical" evidence="13">
    <location>
        <begin position="337"/>
        <end position="359"/>
    </location>
</feature>
<feature type="transmembrane region" description="Helical" evidence="13">
    <location>
        <begin position="303"/>
        <end position="322"/>
    </location>
</feature>
<keyword evidence="5 13" id="KW-0812">Transmembrane</keyword>
<evidence type="ECO:0000256" key="2">
    <source>
        <dbReference type="ARBA" id="ARBA00004236"/>
    </source>
</evidence>
<keyword evidence="4" id="KW-1003">Cell membrane</keyword>
<keyword evidence="12 13" id="KW-0407">Ion channel</keyword>
<dbReference type="Gene3D" id="2.70.170.10">
    <property type="entry name" value="Neurotransmitter-gated ion-channel ligand-binding domain"/>
    <property type="match status" value="1"/>
</dbReference>
<feature type="domain" description="Neurotransmitter-gated ion-channel transmembrane" evidence="16">
    <location>
        <begin position="286"/>
        <end position="411"/>
    </location>
</feature>
<comment type="subcellular location">
    <subcellularLocation>
        <location evidence="2">Cell membrane</location>
    </subcellularLocation>
    <subcellularLocation>
        <location evidence="1">Membrane</location>
        <topology evidence="1">Multi-pass membrane protein</topology>
    </subcellularLocation>
</comment>
<sequence length="464" mass="53919">MKGFYLKVLLLFLAELRLTSQRHLPSLDNPQRHDEPASNHLTDDDVEDIHGTDVTRQIEEMFRSHSYELSIKPSNKEKPVKVGISLMIESITDISEKNMDLTFTLCIHENWRDERLKFSSDVRNSIVLPSRLVQKIWVPDIYIVGSKNSFIHQTTVENAILRLYNDGNITYNIKLTTTVACQMSLHNFPLDTENCSLTIQSLGYNYEELLLEWMMPNHDALFMSPQLVKNMPKFRLVSQHYRNNNVTKPDVTTLKEAKVSQVQINFIFRRYLLSVFFQSYFLGMSMVVLAGLGMWLDPRSVPARVTISVTSVLTMSTIINGLKTSLPKVSYLTAMDIYLWICFLFIFATVLEFCVFNHFMTKQKLRKSFFSDSKRSSSTNDDENGLFLPNGNISAEECKTCRRCKLAIRKDNLTSQQKNHDCLQRHQPPVTEEQKPKEKFEKFRRRRSKSILLKLLKRCYHCSP</sequence>
<dbReference type="PROSITE" id="PS00236">
    <property type="entry name" value="NEUROTR_ION_CHANNEL"/>
    <property type="match status" value="1"/>
</dbReference>
<evidence type="ECO:0000256" key="10">
    <source>
        <dbReference type="ARBA" id="ARBA00023173"/>
    </source>
</evidence>
<evidence type="ECO:0000313" key="18">
    <source>
        <dbReference type="Proteomes" id="UP001642483"/>
    </source>
</evidence>
<evidence type="ECO:0000256" key="9">
    <source>
        <dbReference type="ARBA" id="ARBA00023136"/>
    </source>
</evidence>
<keyword evidence="7 13" id="KW-1133">Transmembrane helix</keyword>
<evidence type="ECO:0000256" key="7">
    <source>
        <dbReference type="ARBA" id="ARBA00022989"/>
    </source>
</evidence>
<keyword evidence="6 13" id="KW-0732">Signal</keyword>
<dbReference type="SUPFAM" id="SSF63712">
    <property type="entry name" value="Nicotinic receptor ligand binding domain-like"/>
    <property type="match status" value="1"/>
</dbReference>
<evidence type="ECO:0000256" key="11">
    <source>
        <dbReference type="ARBA" id="ARBA00023214"/>
    </source>
</evidence>
<accession>A0ABP0FYE8</accession>
<dbReference type="Pfam" id="PF02932">
    <property type="entry name" value="Neur_chan_memb"/>
    <property type="match status" value="1"/>
</dbReference>
<dbReference type="InterPro" id="IPR006028">
    <property type="entry name" value="GABAA/Glycine_rcpt"/>
</dbReference>
<evidence type="ECO:0000256" key="13">
    <source>
        <dbReference type="RuleBase" id="RU000687"/>
    </source>
</evidence>
<keyword evidence="10" id="KW-0869">Chloride channel</keyword>
<dbReference type="InterPro" id="IPR006029">
    <property type="entry name" value="Neurotrans-gated_channel_TM"/>
</dbReference>
<evidence type="ECO:0000256" key="1">
    <source>
        <dbReference type="ARBA" id="ARBA00004141"/>
    </source>
</evidence>
<dbReference type="InterPro" id="IPR018000">
    <property type="entry name" value="Neurotransmitter_ion_chnl_CS"/>
</dbReference>
<organism evidence="17 18">
    <name type="scientific">Clavelina lepadiformis</name>
    <name type="common">Light-bulb sea squirt</name>
    <name type="synonym">Ascidia lepadiformis</name>
    <dbReference type="NCBI Taxonomy" id="159417"/>
    <lineage>
        <taxon>Eukaryota</taxon>
        <taxon>Metazoa</taxon>
        <taxon>Chordata</taxon>
        <taxon>Tunicata</taxon>
        <taxon>Ascidiacea</taxon>
        <taxon>Aplousobranchia</taxon>
        <taxon>Clavelinidae</taxon>
        <taxon>Clavelina</taxon>
    </lineage>
</organism>
<dbReference type="PRINTS" id="PR00252">
    <property type="entry name" value="NRIONCHANNEL"/>
</dbReference>
<dbReference type="InterPro" id="IPR038050">
    <property type="entry name" value="Neuro_actylchol_rec"/>
</dbReference>
<comment type="similarity">
    <text evidence="13">Belongs to the ligand-gated ion channel (TC 1.A.9) family.</text>
</comment>
<evidence type="ECO:0000259" key="15">
    <source>
        <dbReference type="Pfam" id="PF02931"/>
    </source>
</evidence>
<proteinExistence type="inferred from homology"/>
<feature type="signal peptide" evidence="13">
    <location>
        <begin position="1"/>
        <end position="21"/>
    </location>
</feature>
<dbReference type="EMBL" id="CAWYQH010000098">
    <property type="protein sequence ID" value="CAK8684626.1"/>
    <property type="molecule type" value="Genomic_DNA"/>
</dbReference>
<dbReference type="SUPFAM" id="SSF90112">
    <property type="entry name" value="Neurotransmitter-gated ion-channel transmembrane pore"/>
    <property type="match status" value="1"/>
</dbReference>
<dbReference type="InterPro" id="IPR006201">
    <property type="entry name" value="Neur_channel"/>
</dbReference>
<keyword evidence="18" id="KW-1185">Reference proteome</keyword>